<dbReference type="EMBL" id="FNNP01000011">
    <property type="protein sequence ID" value="SDX76911.1"/>
    <property type="molecule type" value="Genomic_DNA"/>
</dbReference>
<proteinExistence type="predicted"/>
<organism evidence="1 2">
    <name type="scientific">Ruegeria halocynthiae</name>
    <dbReference type="NCBI Taxonomy" id="985054"/>
    <lineage>
        <taxon>Bacteria</taxon>
        <taxon>Pseudomonadati</taxon>
        <taxon>Pseudomonadota</taxon>
        <taxon>Alphaproteobacteria</taxon>
        <taxon>Rhodobacterales</taxon>
        <taxon>Roseobacteraceae</taxon>
        <taxon>Ruegeria</taxon>
    </lineage>
</organism>
<gene>
    <name evidence="1" type="ORF">SAMN05444358_11120</name>
</gene>
<dbReference type="AlphaFoldDB" id="A0A1H3EDX4"/>
<sequence length="94" mass="11023">MLGQNLEVQPSSFYSWRVPLTEIGHCAIGHDHVFATQTTYIPGQMRAHDLRVWVRASMTVVFDDDDRRNWSDISPSFFNRKILSVIKLRTHKRH</sequence>
<name>A0A1H3EDX4_9RHOB</name>
<accession>A0A1H3EDX4</accession>
<dbReference type="Proteomes" id="UP000183400">
    <property type="component" value="Unassembled WGS sequence"/>
</dbReference>
<evidence type="ECO:0000313" key="1">
    <source>
        <dbReference type="EMBL" id="SDX76911.1"/>
    </source>
</evidence>
<evidence type="ECO:0000313" key="2">
    <source>
        <dbReference type="Proteomes" id="UP000183400"/>
    </source>
</evidence>
<protein>
    <submittedName>
        <fullName evidence="1">Uncharacterized protein</fullName>
    </submittedName>
</protein>
<reference evidence="2" key="1">
    <citation type="submission" date="2016-10" db="EMBL/GenBank/DDBJ databases">
        <authorList>
            <person name="Varghese N."/>
            <person name="Submissions S."/>
        </authorList>
    </citation>
    <scope>NUCLEOTIDE SEQUENCE [LARGE SCALE GENOMIC DNA]</scope>
    <source>
        <strain evidence="2">DSM 27839</strain>
    </source>
</reference>
<dbReference type="STRING" id="985054.SAMN05444358_11120"/>
<keyword evidence="2" id="KW-1185">Reference proteome</keyword>